<dbReference type="KEGG" id="pab:PAB2310"/>
<dbReference type="HOGENOM" id="CLU_116722_4_1_2"/>
<dbReference type="PATRIC" id="fig|272844.11.peg.64"/>
<dbReference type="PIR" id="E75191">
    <property type="entry name" value="E75191"/>
</dbReference>
<dbReference type="Gene3D" id="2.60.120.10">
    <property type="entry name" value="Jelly Rolls"/>
    <property type="match status" value="1"/>
</dbReference>
<dbReference type="CDD" id="cd02222">
    <property type="entry name" value="cupin_TM1459-like"/>
    <property type="match status" value="1"/>
</dbReference>
<evidence type="ECO:0000313" key="3">
    <source>
        <dbReference type="Proteomes" id="UP000000810"/>
    </source>
</evidence>
<evidence type="ECO:0000259" key="1">
    <source>
        <dbReference type="Pfam" id="PF07883"/>
    </source>
</evidence>
<name>Q9V2L8_PYRAB</name>
<keyword evidence="3" id="KW-1185">Reference proteome</keyword>
<accession>Q9V2L8</accession>
<evidence type="ECO:0000313" key="2">
    <source>
        <dbReference type="EMBL" id="CAB48980.1"/>
    </source>
</evidence>
<dbReference type="InterPro" id="IPR013096">
    <property type="entry name" value="Cupin_2"/>
</dbReference>
<dbReference type="Pfam" id="PF07883">
    <property type="entry name" value="Cupin_2"/>
    <property type="match status" value="1"/>
</dbReference>
<dbReference type="SUPFAM" id="SSF51182">
    <property type="entry name" value="RmlC-like cupins"/>
    <property type="match status" value="1"/>
</dbReference>
<organism evidence="2 3">
    <name type="scientific">Pyrococcus abyssi (strain GE5 / Orsay)</name>
    <dbReference type="NCBI Taxonomy" id="272844"/>
    <lineage>
        <taxon>Archaea</taxon>
        <taxon>Methanobacteriati</taxon>
        <taxon>Methanobacteriota</taxon>
        <taxon>Thermococci</taxon>
        <taxon>Thermococcales</taxon>
        <taxon>Thermococcaceae</taxon>
        <taxon>Pyrococcus</taxon>
    </lineage>
</organism>
<dbReference type="PANTHER" id="PTHR37694:SF1">
    <property type="entry name" value="SLR8022 PROTEIN"/>
    <property type="match status" value="1"/>
</dbReference>
<reference evidence="2 3" key="1">
    <citation type="journal article" date="2003" name="Mol. Microbiol.">
        <title>An integrated analysis of the genome of the hyperthermophilic archaeon Pyrococcus abyssi.</title>
        <authorList>
            <person name="Cohen G."/>
            <person name="Barbe V."/>
            <person name="Flament D."/>
            <person name="Galperin M."/>
            <person name="Heilig R."/>
            <person name="Ripp R."/>
            <person name="Lecompte O."/>
            <person name="Prieur D."/>
            <person name="Poch O."/>
            <person name="Quellerou J."/>
            <person name="Thierry J.C."/>
            <person name="Van der Oost J."/>
            <person name="Weissenbach J."/>
            <person name="Zivanovic Y."/>
            <person name="Forterre P."/>
        </authorList>
    </citation>
    <scope>NUCLEOTIDE SEQUENCE [LARGE SCALE GENOMIC DNA]</scope>
    <source>
        <strain evidence="3">GE5 / Orsay</strain>
    </source>
</reference>
<gene>
    <name evidence="2" type="ORF">PAB2310</name>
</gene>
<dbReference type="AlphaFoldDB" id="Q9V2L8"/>
<dbReference type="PANTHER" id="PTHR37694">
    <property type="entry name" value="SLR8022 PROTEIN"/>
    <property type="match status" value="1"/>
</dbReference>
<dbReference type="InterPro" id="IPR014710">
    <property type="entry name" value="RmlC-like_jellyroll"/>
</dbReference>
<feature type="domain" description="Cupin type-2" evidence="1">
    <location>
        <begin position="75"/>
        <end position="143"/>
    </location>
</feature>
<dbReference type="STRING" id="272844.PAB2310"/>
<dbReference type="EMBL" id="AJ248283">
    <property type="protein sequence ID" value="CAB48980.1"/>
    <property type="molecule type" value="Genomic_DNA"/>
</dbReference>
<sequence length="158" mass="18248">MKPSTSLRNDIILFTILISQEAFKYFLAQRLDGGTKMYIGHIDDTPEKEVPNAKETTIRWLISPKVGAKNFAMRYFVIKKGGEIPIHQHDWEHEIFVVKGEGYLTKDGKNWFKVVPGSYIYIPPNEPHGYKNEDSESFEFICIIPAKKEAIPEDEWAE</sequence>
<dbReference type="InterPro" id="IPR011051">
    <property type="entry name" value="RmlC_Cupin_sf"/>
</dbReference>
<proteinExistence type="predicted"/>
<protein>
    <recommendedName>
        <fullName evidence="1">Cupin type-2 domain-containing protein</fullName>
    </recommendedName>
</protein>
<dbReference type="eggNOG" id="arCOG02994">
    <property type="taxonomic scope" value="Archaea"/>
</dbReference>
<dbReference type="PhylomeDB" id="Q9V2L8"/>
<dbReference type="Proteomes" id="UP000000810">
    <property type="component" value="Chromosome"/>
</dbReference>